<evidence type="ECO:0000313" key="2">
    <source>
        <dbReference type="EMBL" id="JAD57357.1"/>
    </source>
</evidence>
<accession>A0A0A9BDH1</accession>
<name>A0A0A9BDH1_ARUDO</name>
<evidence type="ECO:0000256" key="1">
    <source>
        <dbReference type="SAM" id="MobiDB-lite"/>
    </source>
</evidence>
<reference evidence="2" key="2">
    <citation type="journal article" date="2015" name="Data Brief">
        <title>Shoot transcriptome of the giant reed, Arundo donax.</title>
        <authorList>
            <person name="Barrero R.A."/>
            <person name="Guerrero F.D."/>
            <person name="Moolhuijzen P."/>
            <person name="Goolsby J.A."/>
            <person name="Tidwell J."/>
            <person name="Bellgard S.E."/>
            <person name="Bellgard M.I."/>
        </authorList>
    </citation>
    <scope>NUCLEOTIDE SEQUENCE</scope>
    <source>
        <tissue evidence="2">Shoot tissue taken approximately 20 cm above the soil surface</tissue>
    </source>
</reference>
<dbReference type="EMBL" id="GBRH01240538">
    <property type="protein sequence ID" value="JAD57357.1"/>
    <property type="molecule type" value="Transcribed_RNA"/>
</dbReference>
<proteinExistence type="predicted"/>
<sequence length="80" mass="8355">MGIREGEGRVQLLVVPSSREGEGCGGRNQPSTSSGGGALARQRSSALTEAGEAVVRQDPGGGAWRQDLVAAWHRDPNDLE</sequence>
<reference evidence="2" key="1">
    <citation type="submission" date="2014-09" db="EMBL/GenBank/DDBJ databases">
        <authorList>
            <person name="Magalhaes I.L.F."/>
            <person name="Oliveira U."/>
            <person name="Santos F.R."/>
            <person name="Vidigal T.H.D.A."/>
            <person name="Brescovit A.D."/>
            <person name="Santos A.J."/>
        </authorList>
    </citation>
    <scope>NUCLEOTIDE SEQUENCE</scope>
    <source>
        <tissue evidence="2">Shoot tissue taken approximately 20 cm above the soil surface</tissue>
    </source>
</reference>
<organism evidence="2">
    <name type="scientific">Arundo donax</name>
    <name type="common">Giant reed</name>
    <name type="synonym">Donax arundinaceus</name>
    <dbReference type="NCBI Taxonomy" id="35708"/>
    <lineage>
        <taxon>Eukaryota</taxon>
        <taxon>Viridiplantae</taxon>
        <taxon>Streptophyta</taxon>
        <taxon>Embryophyta</taxon>
        <taxon>Tracheophyta</taxon>
        <taxon>Spermatophyta</taxon>
        <taxon>Magnoliopsida</taxon>
        <taxon>Liliopsida</taxon>
        <taxon>Poales</taxon>
        <taxon>Poaceae</taxon>
        <taxon>PACMAD clade</taxon>
        <taxon>Arundinoideae</taxon>
        <taxon>Arundineae</taxon>
        <taxon>Arundo</taxon>
    </lineage>
</organism>
<protein>
    <submittedName>
        <fullName evidence="2">Uncharacterized protein</fullName>
    </submittedName>
</protein>
<dbReference type="AlphaFoldDB" id="A0A0A9BDH1"/>
<feature type="region of interest" description="Disordered" evidence="1">
    <location>
        <begin position="1"/>
        <end position="80"/>
    </location>
</feature>